<dbReference type="AlphaFoldDB" id="A0A329STZ5"/>
<accession>A0A329STZ5</accession>
<evidence type="ECO:0000313" key="1">
    <source>
        <dbReference type="EMBL" id="RAW39218.1"/>
    </source>
</evidence>
<comment type="caution">
    <text evidence="1">The sequence shown here is derived from an EMBL/GenBank/DDBJ whole genome shotgun (WGS) entry which is preliminary data.</text>
</comment>
<gene>
    <name evidence="1" type="ORF">PC110_g4581</name>
</gene>
<keyword evidence="2" id="KW-1185">Reference proteome</keyword>
<proteinExistence type="predicted"/>
<protein>
    <submittedName>
        <fullName evidence="1">Uncharacterized protein</fullName>
    </submittedName>
</protein>
<name>A0A329STZ5_9STRA</name>
<sequence>MTTSQASFAGPVTGSQPFLAPAFAAPRSQQSLSDYPPLALFAAAEQAQQQELQLQQQAAMAQSQSPVRSPFQLKPVASPLNLSINPKLPSLEGLLKQM</sequence>
<organism evidence="1 2">
    <name type="scientific">Phytophthora cactorum</name>
    <dbReference type="NCBI Taxonomy" id="29920"/>
    <lineage>
        <taxon>Eukaryota</taxon>
        <taxon>Sar</taxon>
        <taxon>Stramenopiles</taxon>
        <taxon>Oomycota</taxon>
        <taxon>Peronosporomycetes</taxon>
        <taxon>Peronosporales</taxon>
        <taxon>Peronosporaceae</taxon>
        <taxon>Phytophthora</taxon>
    </lineage>
</organism>
<evidence type="ECO:0000313" key="2">
    <source>
        <dbReference type="Proteomes" id="UP000251314"/>
    </source>
</evidence>
<dbReference type="VEuPathDB" id="FungiDB:PC110_g4581"/>
<feature type="non-terminal residue" evidence="1">
    <location>
        <position position="98"/>
    </location>
</feature>
<reference evidence="1 2" key="1">
    <citation type="submission" date="2018-01" db="EMBL/GenBank/DDBJ databases">
        <title>Draft genome of the strawberry crown rot pathogen Phytophthora cactorum.</title>
        <authorList>
            <person name="Armitage A.D."/>
            <person name="Lysoe E."/>
            <person name="Nellist C.F."/>
            <person name="Harrison R.J."/>
            <person name="Brurberg M.B."/>
        </authorList>
    </citation>
    <scope>NUCLEOTIDE SEQUENCE [LARGE SCALE GENOMIC DNA]</scope>
    <source>
        <strain evidence="1 2">10300</strain>
    </source>
</reference>
<dbReference type="Proteomes" id="UP000251314">
    <property type="component" value="Unassembled WGS sequence"/>
</dbReference>
<dbReference type="EMBL" id="MJFZ01000071">
    <property type="protein sequence ID" value="RAW39218.1"/>
    <property type="molecule type" value="Genomic_DNA"/>
</dbReference>